<dbReference type="EMBL" id="QGNW01000909">
    <property type="protein sequence ID" value="RVW59072.1"/>
    <property type="molecule type" value="Genomic_DNA"/>
</dbReference>
<protein>
    <submittedName>
        <fullName evidence="2">Uncharacterized protein</fullName>
    </submittedName>
</protein>
<feature type="region of interest" description="Disordered" evidence="1">
    <location>
        <begin position="311"/>
        <end position="337"/>
    </location>
</feature>
<comment type="caution">
    <text evidence="2">The sequence shown here is derived from an EMBL/GenBank/DDBJ whole genome shotgun (WGS) entry which is preliminary data.</text>
</comment>
<accession>A0A438FGI7</accession>
<proteinExistence type="predicted"/>
<organism evidence="2 3">
    <name type="scientific">Vitis vinifera</name>
    <name type="common">Grape</name>
    <dbReference type="NCBI Taxonomy" id="29760"/>
    <lineage>
        <taxon>Eukaryota</taxon>
        <taxon>Viridiplantae</taxon>
        <taxon>Streptophyta</taxon>
        <taxon>Embryophyta</taxon>
        <taxon>Tracheophyta</taxon>
        <taxon>Spermatophyta</taxon>
        <taxon>Magnoliopsida</taxon>
        <taxon>eudicotyledons</taxon>
        <taxon>Gunneridae</taxon>
        <taxon>Pentapetalae</taxon>
        <taxon>rosids</taxon>
        <taxon>Vitales</taxon>
        <taxon>Vitaceae</taxon>
        <taxon>Viteae</taxon>
        <taxon>Vitis</taxon>
    </lineage>
</organism>
<dbReference type="AlphaFoldDB" id="A0A438FGI7"/>
<dbReference type="Proteomes" id="UP000288805">
    <property type="component" value="Unassembled WGS sequence"/>
</dbReference>
<evidence type="ECO:0000256" key="1">
    <source>
        <dbReference type="SAM" id="MobiDB-lite"/>
    </source>
</evidence>
<gene>
    <name evidence="2" type="ORF">CK203_102914</name>
</gene>
<evidence type="ECO:0000313" key="3">
    <source>
        <dbReference type="Proteomes" id="UP000288805"/>
    </source>
</evidence>
<sequence length="337" mass="37672">MRPDPFIFQYGNAHYIPAGNVHDNICGGLHHEVLEDVQQSVSQDTIARRRSHWEEYSLLEDTIIRSLDDAEPKGTGYSCTNAHACNQEKLKMKPNPFIFQNGNAHHIPGGSVPDNLSESLHHEVLENVQQSVSQDTMARRRSLEEDGRVPDNLCGSLRHEVLEEVQQSVSQDTITRRICPVYLKSGSDEDYSYIDEGNPSGSDLDDLLEWGLEDNIIRRSIEEALSSGSVQEDVNDLVLQDTIIRNHDDPKTEGTGYSCTNAHACDQEMLQMRPDPFIFQYGNAHYIPAGSVHDNVCGGLHREVLEDVQQSVSQDTIARSKSPGEEKSPGIGYFLTD</sequence>
<evidence type="ECO:0000313" key="2">
    <source>
        <dbReference type="EMBL" id="RVW59072.1"/>
    </source>
</evidence>
<name>A0A438FGI7_VITVI</name>
<reference evidence="2 3" key="1">
    <citation type="journal article" date="2018" name="PLoS Genet.">
        <title>Population sequencing reveals clonal diversity and ancestral inbreeding in the grapevine cultivar Chardonnay.</title>
        <authorList>
            <person name="Roach M.J."/>
            <person name="Johnson D.L."/>
            <person name="Bohlmann J."/>
            <person name="van Vuuren H.J."/>
            <person name="Jones S.J."/>
            <person name="Pretorius I.S."/>
            <person name="Schmidt S.A."/>
            <person name="Borneman A.R."/>
        </authorList>
    </citation>
    <scope>NUCLEOTIDE SEQUENCE [LARGE SCALE GENOMIC DNA]</scope>
    <source>
        <strain evidence="3">cv. Chardonnay</strain>
        <tissue evidence="2">Leaf</tissue>
    </source>
</reference>